<dbReference type="PANTHER" id="PTHR48029:SF1">
    <property type="entry name" value="NUCLEOLAR PROTEIN 8"/>
    <property type="match status" value="1"/>
</dbReference>
<name>A0A9N9HN81_9GLOM</name>
<evidence type="ECO:0000313" key="4">
    <source>
        <dbReference type="Proteomes" id="UP000789396"/>
    </source>
</evidence>
<dbReference type="OrthoDB" id="21643at2759"/>
<dbReference type="GO" id="GO:0003723">
    <property type="term" value="F:RNA binding"/>
    <property type="evidence" value="ECO:0007669"/>
    <property type="project" value="UniProtKB-KW"/>
</dbReference>
<accession>A0A9N9HN81</accession>
<proteinExistence type="predicted"/>
<organism evidence="3 4">
    <name type="scientific">Racocetra fulgida</name>
    <dbReference type="NCBI Taxonomy" id="60492"/>
    <lineage>
        <taxon>Eukaryota</taxon>
        <taxon>Fungi</taxon>
        <taxon>Fungi incertae sedis</taxon>
        <taxon>Mucoromycota</taxon>
        <taxon>Glomeromycotina</taxon>
        <taxon>Glomeromycetes</taxon>
        <taxon>Diversisporales</taxon>
        <taxon>Gigasporaceae</taxon>
        <taxon>Racocetra</taxon>
    </lineage>
</organism>
<reference evidence="3" key="1">
    <citation type="submission" date="2021-06" db="EMBL/GenBank/DDBJ databases">
        <authorList>
            <person name="Kallberg Y."/>
            <person name="Tangrot J."/>
            <person name="Rosling A."/>
        </authorList>
    </citation>
    <scope>NUCLEOTIDE SEQUENCE</scope>
    <source>
        <strain evidence="3">IN212</strain>
    </source>
</reference>
<dbReference type="AlphaFoldDB" id="A0A9N9HN81"/>
<protein>
    <submittedName>
        <fullName evidence="3">4885_t:CDS:1</fullName>
    </submittedName>
</protein>
<feature type="region of interest" description="Disordered" evidence="2">
    <location>
        <begin position="127"/>
        <end position="150"/>
    </location>
</feature>
<sequence length="273" mass="31067">NDQNILYVNQLNTEGQTGNIPSPDKLPPSIIDSLKKLEEQSNKVRLEAIKQRALEKKKLTNHIVFSDNNLAPEISENLNLFDSDEEHNNDEQSNLAINPIFEGESGRERLYIQRKFRGDDRFKLTSDFVSDDEKNNADENNPEKNGNMDQVLPEEKANQIGILKGLLGYDPNKSNPKKKSLQWKELVHFDPDAPEAKNLELDNIHEDSDSEEHEDVQMEDQKSDEESLDAIRKTYEVTDQTTSQGIGSTSGPMFFFHFGDAALSTRLYILFGL</sequence>
<feature type="compositionally biased region" description="Basic and acidic residues" evidence="2">
    <location>
        <begin position="215"/>
        <end position="226"/>
    </location>
</feature>
<evidence type="ECO:0000256" key="1">
    <source>
        <dbReference type="ARBA" id="ARBA00022884"/>
    </source>
</evidence>
<feature type="non-terminal residue" evidence="3">
    <location>
        <position position="273"/>
    </location>
</feature>
<feature type="region of interest" description="Disordered" evidence="2">
    <location>
        <begin position="207"/>
        <end position="226"/>
    </location>
</feature>
<dbReference type="PANTHER" id="PTHR48029">
    <property type="entry name" value="NUCLEOLAR PROTEIN 8"/>
    <property type="match status" value="1"/>
</dbReference>
<comment type="caution">
    <text evidence="3">The sequence shown here is derived from an EMBL/GenBank/DDBJ whole genome shotgun (WGS) entry which is preliminary data.</text>
</comment>
<dbReference type="EMBL" id="CAJVPZ010019984">
    <property type="protein sequence ID" value="CAG8697647.1"/>
    <property type="molecule type" value="Genomic_DNA"/>
</dbReference>
<keyword evidence="1" id="KW-0694">RNA-binding</keyword>
<keyword evidence="4" id="KW-1185">Reference proteome</keyword>
<evidence type="ECO:0000313" key="3">
    <source>
        <dbReference type="EMBL" id="CAG8697647.1"/>
    </source>
</evidence>
<gene>
    <name evidence="3" type="ORF">RFULGI_LOCUS10274</name>
</gene>
<evidence type="ECO:0000256" key="2">
    <source>
        <dbReference type="SAM" id="MobiDB-lite"/>
    </source>
</evidence>
<dbReference type="Proteomes" id="UP000789396">
    <property type="component" value="Unassembled WGS sequence"/>
</dbReference>